<accession>A0A239EBC9</accession>
<evidence type="ECO:0000256" key="4">
    <source>
        <dbReference type="ARBA" id="ARBA00022989"/>
    </source>
</evidence>
<dbReference type="Pfam" id="PF01943">
    <property type="entry name" value="Polysacc_synt"/>
    <property type="match status" value="1"/>
</dbReference>
<keyword evidence="4 6" id="KW-1133">Transmembrane helix</keyword>
<dbReference type="InterPro" id="IPR050833">
    <property type="entry name" value="Poly_Biosynth_Transport"/>
</dbReference>
<evidence type="ECO:0000256" key="5">
    <source>
        <dbReference type="ARBA" id="ARBA00023136"/>
    </source>
</evidence>
<proteinExistence type="predicted"/>
<evidence type="ECO:0000313" key="7">
    <source>
        <dbReference type="EMBL" id="SNS41781.1"/>
    </source>
</evidence>
<dbReference type="AlphaFoldDB" id="A0A239EBC9"/>
<feature type="transmembrane region" description="Helical" evidence="6">
    <location>
        <begin position="53"/>
        <end position="73"/>
    </location>
</feature>
<dbReference type="RefSeq" id="WP_089240641.1">
    <property type="nucleotide sequence ID" value="NZ_FZOK01000009.1"/>
</dbReference>
<keyword evidence="2" id="KW-1003">Cell membrane</keyword>
<feature type="transmembrane region" description="Helical" evidence="6">
    <location>
        <begin position="21"/>
        <end position="47"/>
    </location>
</feature>
<feature type="transmembrane region" description="Helical" evidence="6">
    <location>
        <begin position="369"/>
        <end position="388"/>
    </location>
</feature>
<name>A0A239EBC9_9BACT</name>
<sequence>MLQKILRLSLLNSLKNKSFQNFIFLSSIQVSNILINLVSMPILITSIGVDQFGLVNLSLSIIVISNIFVSFGFNLSGPRETAINQKSKKELSILLSRITVSKLLLATVVAVLLSMGIFIFNIFQEYQSILVFSLLILYSEATLSLWFFQGLEKMKLISVANVFSKLLYLLGIVLFIEQPNHSKFVNFLLGASGLTINVLVIFYVKFKMKIALIFPQIKEIYDSLKSNINFFLSNLTSYISINGGLIILSFYSTPETLGNYSLAEKITMVIRLFPAILTQSIYPNAVKLFHNNLDAFFKFARKAYFLGLSISLIISIFIYSLAPIIIKILSKNDIPESIYYLKILSFIPFLASLNLLNVLILLIKNEQELFFKISSIACICMLSLGVFLASNYGAIGICIALLATEVIYFFLFSLILFTRSEEIFYRIYLNKNIGSKS</sequence>
<dbReference type="EMBL" id="FZOK01000009">
    <property type="protein sequence ID" value="SNS41781.1"/>
    <property type="molecule type" value="Genomic_DNA"/>
</dbReference>
<feature type="transmembrane region" description="Helical" evidence="6">
    <location>
        <begin position="338"/>
        <end position="362"/>
    </location>
</feature>
<keyword evidence="3 6" id="KW-0812">Transmembrane</keyword>
<organism evidence="7 8">
    <name type="scientific">Belliella buryatensis</name>
    <dbReference type="NCBI Taxonomy" id="1500549"/>
    <lineage>
        <taxon>Bacteria</taxon>
        <taxon>Pseudomonadati</taxon>
        <taxon>Bacteroidota</taxon>
        <taxon>Cytophagia</taxon>
        <taxon>Cytophagales</taxon>
        <taxon>Cyclobacteriaceae</taxon>
        <taxon>Belliella</taxon>
    </lineage>
</organism>
<keyword evidence="8" id="KW-1185">Reference proteome</keyword>
<dbReference type="GO" id="GO:0005886">
    <property type="term" value="C:plasma membrane"/>
    <property type="evidence" value="ECO:0007669"/>
    <property type="project" value="UniProtKB-SubCell"/>
</dbReference>
<protein>
    <submittedName>
        <fullName evidence="7">Polysaccharide transporter, PST family</fullName>
    </submittedName>
</protein>
<evidence type="ECO:0000256" key="1">
    <source>
        <dbReference type="ARBA" id="ARBA00004651"/>
    </source>
</evidence>
<keyword evidence="5 6" id="KW-0472">Membrane</keyword>
<feature type="transmembrane region" description="Helical" evidence="6">
    <location>
        <begin position="156"/>
        <end position="176"/>
    </location>
</feature>
<feature type="transmembrane region" description="Helical" evidence="6">
    <location>
        <begin position="394"/>
        <end position="417"/>
    </location>
</feature>
<feature type="transmembrane region" description="Helical" evidence="6">
    <location>
        <begin position="94"/>
        <end position="123"/>
    </location>
</feature>
<feature type="transmembrane region" description="Helical" evidence="6">
    <location>
        <begin position="303"/>
        <end position="326"/>
    </location>
</feature>
<comment type="subcellular location">
    <subcellularLocation>
        <location evidence="1">Cell membrane</location>
        <topology evidence="1">Multi-pass membrane protein</topology>
    </subcellularLocation>
</comment>
<evidence type="ECO:0000313" key="8">
    <source>
        <dbReference type="Proteomes" id="UP000198480"/>
    </source>
</evidence>
<evidence type="ECO:0000256" key="2">
    <source>
        <dbReference type="ARBA" id="ARBA00022475"/>
    </source>
</evidence>
<gene>
    <name evidence="7" type="ORF">SAMN06295967_10958</name>
</gene>
<feature type="transmembrane region" description="Helical" evidence="6">
    <location>
        <begin position="188"/>
        <end position="206"/>
    </location>
</feature>
<feature type="transmembrane region" description="Helical" evidence="6">
    <location>
        <begin position="129"/>
        <end position="149"/>
    </location>
</feature>
<dbReference type="OrthoDB" id="9815702at2"/>
<evidence type="ECO:0000256" key="3">
    <source>
        <dbReference type="ARBA" id="ARBA00022692"/>
    </source>
</evidence>
<dbReference type="PANTHER" id="PTHR30250:SF11">
    <property type="entry name" value="O-ANTIGEN TRANSPORTER-RELATED"/>
    <property type="match status" value="1"/>
</dbReference>
<feature type="transmembrane region" description="Helical" evidence="6">
    <location>
        <begin position="227"/>
        <end position="250"/>
    </location>
</feature>
<dbReference type="InterPro" id="IPR002797">
    <property type="entry name" value="Polysacc_synth"/>
</dbReference>
<dbReference type="Proteomes" id="UP000198480">
    <property type="component" value="Unassembled WGS sequence"/>
</dbReference>
<dbReference type="PANTHER" id="PTHR30250">
    <property type="entry name" value="PST FAMILY PREDICTED COLANIC ACID TRANSPORTER"/>
    <property type="match status" value="1"/>
</dbReference>
<feature type="transmembrane region" description="Helical" evidence="6">
    <location>
        <begin position="262"/>
        <end position="282"/>
    </location>
</feature>
<reference evidence="8" key="1">
    <citation type="submission" date="2017-06" db="EMBL/GenBank/DDBJ databases">
        <authorList>
            <person name="Varghese N."/>
            <person name="Submissions S."/>
        </authorList>
    </citation>
    <scope>NUCLEOTIDE SEQUENCE [LARGE SCALE GENOMIC DNA]</scope>
    <source>
        <strain evidence="8">5C</strain>
    </source>
</reference>
<evidence type="ECO:0000256" key="6">
    <source>
        <dbReference type="SAM" id="Phobius"/>
    </source>
</evidence>